<evidence type="ECO:0000256" key="5">
    <source>
        <dbReference type="ARBA" id="ARBA00022674"/>
    </source>
</evidence>
<feature type="region of interest" description="Disordered" evidence="20">
    <location>
        <begin position="155"/>
        <end position="190"/>
    </location>
</feature>
<dbReference type="PROSITE" id="PS51364">
    <property type="entry name" value="TB"/>
    <property type="match status" value="4"/>
</dbReference>
<dbReference type="Bgee" id="ENSLOCG00000014544">
    <property type="expression patterns" value="Expressed in heart and 10 other cell types or tissues"/>
</dbReference>
<dbReference type="InterPro" id="IPR000152">
    <property type="entry name" value="EGF-type_Asp/Asn_hydroxyl_site"/>
</dbReference>
<dbReference type="GO" id="GO:0019838">
    <property type="term" value="F:growth factor binding"/>
    <property type="evidence" value="ECO:0007669"/>
    <property type="project" value="UniProtKB-KW"/>
</dbReference>
<feature type="domain" description="EGF-like" evidence="21">
    <location>
        <begin position="866"/>
        <end position="901"/>
    </location>
</feature>
<feature type="domain" description="TB" evidence="22">
    <location>
        <begin position="198"/>
        <end position="238"/>
    </location>
</feature>
<dbReference type="PROSITE" id="PS50026">
    <property type="entry name" value="EGF_3"/>
    <property type="match status" value="4"/>
</dbReference>
<keyword evidence="10" id="KW-0340">Growth factor binding</keyword>
<dbReference type="InterPro" id="IPR000742">
    <property type="entry name" value="EGF"/>
</dbReference>
<dbReference type="FunFam" id="2.10.25.10:FF:000046">
    <property type="entry name" value="Latent-transforming growth factor beta-binding protein 1 isoform x2"/>
    <property type="match status" value="1"/>
</dbReference>
<dbReference type="InterPro" id="IPR017878">
    <property type="entry name" value="TB_dom"/>
</dbReference>
<evidence type="ECO:0000256" key="9">
    <source>
        <dbReference type="ARBA" id="ARBA00023180"/>
    </source>
</evidence>
<comment type="function">
    <text evidence="13">Key regulator of transforming growth factor beta (TGFB1, TGFB2 and TGFB3) that controls TGF-beta activation by maintaining it in a latent state during storage in extracellular space. Associates specifically via disulfide bonds with the Latency-associated peptide (LAP), which is the regulatory chain of TGF-beta, and regulates integrin-dependent activation of TGF-beta. Outcompeted by LRRC32/GARP for binding to LAP regulatory chain of TGF-beta.</text>
</comment>
<feature type="domain" description="EGF-like" evidence="21">
    <location>
        <begin position="50"/>
        <end position="82"/>
    </location>
</feature>
<dbReference type="InterPro" id="IPR036773">
    <property type="entry name" value="TB_dom_sf"/>
</dbReference>
<comment type="subcellular location">
    <subcellularLocation>
        <location evidence="1">Secreted</location>
        <location evidence="1">Extracellular space</location>
        <location evidence="1">Extracellular matrix</location>
    </subcellularLocation>
</comment>
<evidence type="ECO:0000256" key="11">
    <source>
        <dbReference type="ARBA" id="ARBA00038081"/>
    </source>
</evidence>
<evidence type="ECO:0000256" key="10">
    <source>
        <dbReference type="ARBA" id="ARBA00023183"/>
    </source>
</evidence>
<dbReference type="Ensembl" id="ENSLOCT00000017939.1">
    <property type="protein sequence ID" value="ENSLOCP00000017907.1"/>
    <property type="gene ID" value="ENSLOCG00000014544.1"/>
</dbReference>
<dbReference type="Proteomes" id="UP000018468">
    <property type="component" value="Linkage group LG2"/>
</dbReference>
<evidence type="ECO:0000259" key="22">
    <source>
        <dbReference type="PROSITE" id="PS51364"/>
    </source>
</evidence>
<dbReference type="Pfam" id="PF07645">
    <property type="entry name" value="EGF_CA"/>
    <property type="match status" value="8"/>
</dbReference>
<evidence type="ECO:0000256" key="13">
    <source>
        <dbReference type="ARBA" id="ARBA00059743"/>
    </source>
</evidence>
<dbReference type="CDD" id="cd00054">
    <property type="entry name" value="EGF_CA"/>
    <property type="match status" value="6"/>
</dbReference>
<dbReference type="SMART" id="SM00179">
    <property type="entry name" value="EGF_CA"/>
    <property type="match status" value="10"/>
</dbReference>
<dbReference type="EMBL" id="AHAT01023698">
    <property type="status" value="NOT_ANNOTATED_CDS"/>
    <property type="molecule type" value="Genomic_DNA"/>
</dbReference>
<dbReference type="EMBL" id="AHAT01023701">
    <property type="status" value="NOT_ANNOTATED_CDS"/>
    <property type="molecule type" value="Genomic_DNA"/>
</dbReference>
<feature type="compositionally biased region" description="Basic and acidic residues" evidence="20">
    <location>
        <begin position="436"/>
        <end position="446"/>
    </location>
</feature>
<evidence type="ECO:0000256" key="4">
    <source>
        <dbReference type="ARBA" id="ARBA00022536"/>
    </source>
</evidence>
<evidence type="ECO:0000256" key="8">
    <source>
        <dbReference type="ARBA" id="ARBA00023157"/>
    </source>
</evidence>
<dbReference type="EMBL" id="AHAT01023697">
    <property type="status" value="NOT_ANNOTATED_CDS"/>
    <property type="molecule type" value="Genomic_DNA"/>
</dbReference>
<dbReference type="PROSITE" id="PS01186">
    <property type="entry name" value="EGF_2"/>
    <property type="match status" value="1"/>
</dbReference>
<dbReference type="FunFam" id="2.10.25.10:FF:000024">
    <property type="entry name" value="Putative latent-transforming growth factor beta-binding protein 2"/>
    <property type="match status" value="1"/>
</dbReference>
<keyword evidence="6" id="KW-0732">Signal</keyword>
<feature type="disulfide bond" evidence="19">
    <location>
        <begin position="54"/>
        <end position="64"/>
    </location>
</feature>
<dbReference type="FunFam" id="2.10.25.10:FF:000115">
    <property type="entry name" value="latent-transforming growth factor beta-binding protein 4 isoform X2"/>
    <property type="match status" value="1"/>
</dbReference>
<dbReference type="PANTHER" id="PTHR24034:SF194">
    <property type="entry name" value="LATENT-TRANSFORMING GROWTH FACTOR BETA-BINDING PROTEIN 4"/>
    <property type="match status" value="1"/>
</dbReference>
<dbReference type="SUPFAM" id="SSF57196">
    <property type="entry name" value="EGF/Laminin"/>
    <property type="match status" value="7"/>
</dbReference>
<feature type="domain" description="TB" evidence="22">
    <location>
        <begin position="1252"/>
        <end position="1305"/>
    </location>
</feature>
<dbReference type="eggNOG" id="KOG1217">
    <property type="taxonomic scope" value="Eukaryota"/>
</dbReference>
<dbReference type="FunFam" id="2.10.25.10:FF:000019">
    <property type="entry name" value="latent-transforming growth factor beta-binding protein 1 isoform X2"/>
    <property type="match status" value="1"/>
</dbReference>
<name>W5NB98_LEPOC</name>
<evidence type="ECO:0000256" key="7">
    <source>
        <dbReference type="ARBA" id="ARBA00022737"/>
    </source>
</evidence>
<evidence type="ECO:0000256" key="2">
    <source>
        <dbReference type="ARBA" id="ARBA00022525"/>
    </source>
</evidence>
<dbReference type="GO" id="GO:0005509">
    <property type="term" value="F:calcium ion binding"/>
    <property type="evidence" value="ECO:0007669"/>
    <property type="project" value="InterPro"/>
</dbReference>
<dbReference type="InterPro" id="IPR018097">
    <property type="entry name" value="EGF_Ca-bd_CS"/>
</dbReference>
<dbReference type="Gene3D" id="2.10.25.10">
    <property type="entry name" value="Laminin"/>
    <property type="match status" value="9"/>
</dbReference>
<dbReference type="Gene3D" id="3.90.290.10">
    <property type="entry name" value="TGF-beta binding (TB) domain"/>
    <property type="match status" value="4"/>
</dbReference>
<dbReference type="InterPro" id="IPR049883">
    <property type="entry name" value="NOTCH1_EGF-like"/>
</dbReference>
<dbReference type="PROSITE" id="PS01187">
    <property type="entry name" value="EGF_CA"/>
    <property type="match status" value="6"/>
</dbReference>
<evidence type="ECO:0000313" key="24">
    <source>
        <dbReference type="Proteomes" id="UP000018468"/>
    </source>
</evidence>
<accession>W5NB98</accession>
<comment type="similarity">
    <text evidence="11">Belongs to the LTBP family.</text>
</comment>
<keyword evidence="5" id="KW-0358">Heparin-binding</keyword>
<dbReference type="InterPro" id="IPR050751">
    <property type="entry name" value="ECM_structural_protein"/>
</dbReference>
<feature type="region of interest" description="Disordered" evidence="20">
    <location>
        <begin position="1341"/>
        <end position="1465"/>
    </location>
</feature>
<keyword evidence="3" id="KW-0272">Extracellular matrix</keyword>
<reference evidence="24" key="1">
    <citation type="submission" date="2011-12" db="EMBL/GenBank/DDBJ databases">
        <title>The Draft Genome of Lepisosteus oculatus.</title>
        <authorList>
            <consortium name="The Broad Institute Genome Assembly &amp; Analysis Group"/>
            <consortium name="Computational R&amp;D Group"/>
            <consortium name="and Sequencing Platform"/>
            <person name="Di Palma F."/>
            <person name="Alfoldi J."/>
            <person name="Johnson J."/>
            <person name="Berlin A."/>
            <person name="Gnerre S."/>
            <person name="Jaffe D."/>
            <person name="MacCallum I."/>
            <person name="Young S."/>
            <person name="Walker B.J."/>
            <person name="Lander E.S."/>
            <person name="Lindblad-Toh K."/>
        </authorList>
    </citation>
    <scope>NUCLEOTIDE SEQUENCE [LARGE SCALE GENOMIC DNA]</scope>
</reference>
<feature type="domain" description="EGF-like" evidence="21">
    <location>
        <begin position="951"/>
        <end position="992"/>
    </location>
</feature>
<evidence type="ECO:0000256" key="19">
    <source>
        <dbReference type="PROSITE-ProRule" id="PRU00076"/>
    </source>
</evidence>
<dbReference type="InterPro" id="IPR009030">
    <property type="entry name" value="Growth_fac_rcpt_cys_sf"/>
</dbReference>
<comment type="caution">
    <text evidence="19">Lacks conserved residue(s) required for the propagation of feature annotation.</text>
</comment>
<dbReference type="SUPFAM" id="SSF57184">
    <property type="entry name" value="Growth factor receptor domain"/>
    <property type="match status" value="1"/>
</dbReference>
<protein>
    <recommendedName>
        <fullName evidence="16">Latent-transforming growth factor beta-binding protein 1</fullName>
    </recommendedName>
    <alternativeName>
        <fullName evidence="17">Latent-transforming growth factor beta-binding protein 2</fullName>
    </alternativeName>
    <alternativeName>
        <fullName evidence="18">Transforming growth factor beta-1-binding protein 1</fullName>
    </alternativeName>
</protein>
<dbReference type="SUPFAM" id="SSF57581">
    <property type="entry name" value="TB module/8-cys domain"/>
    <property type="match status" value="4"/>
</dbReference>
<evidence type="ECO:0000256" key="16">
    <source>
        <dbReference type="ARBA" id="ARBA00072992"/>
    </source>
</evidence>
<dbReference type="HOGENOM" id="CLU_001884_1_0_1"/>
<evidence type="ECO:0000256" key="12">
    <source>
        <dbReference type="ARBA" id="ARBA00058734"/>
    </source>
</evidence>
<dbReference type="InterPro" id="IPR001881">
    <property type="entry name" value="EGF-like_Ca-bd_dom"/>
</dbReference>
<keyword evidence="7" id="KW-0677">Repeat</keyword>
<keyword evidence="2" id="KW-0964">Secreted</keyword>
<dbReference type="SMART" id="SM00181">
    <property type="entry name" value="EGF"/>
    <property type="match status" value="10"/>
</dbReference>
<dbReference type="PROSITE" id="PS00010">
    <property type="entry name" value="ASX_HYDROXYL"/>
    <property type="match status" value="4"/>
</dbReference>
<organism evidence="23 24">
    <name type="scientific">Lepisosteus oculatus</name>
    <name type="common">Spotted gar</name>
    <dbReference type="NCBI Taxonomy" id="7918"/>
    <lineage>
        <taxon>Eukaryota</taxon>
        <taxon>Metazoa</taxon>
        <taxon>Chordata</taxon>
        <taxon>Craniata</taxon>
        <taxon>Vertebrata</taxon>
        <taxon>Euteleostomi</taxon>
        <taxon>Actinopterygii</taxon>
        <taxon>Neopterygii</taxon>
        <taxon>Holostei</taxon>
        <taxon>Semionotiformes</taxon>
        <taxon>Lepisosteidae</taxon>
        <taxon>Lepisosteus</taxon>
    </lineage>
</organism>
<comment type="subunit">
    <text evidence="14">Forms part of the large latent transforming growth factor beta precursor complex; removal is essential for activation of complex. Interacts with SDC4. Interacts (via C-terminal domain) with FBN1 (via N-terminal domain) in a Ca(+2)-dependent manner.</text>
</comment>
<dbReference type="FunFam" id="2.10.25.10:FF:000014">
    <property type="entry name" value="Latent-transforming growth factor beta-binding protein 3"/>
    <property type="match status" value="1"/>
</dbReference>
<sequence length="1544" mass="168549">GGERIKVLFTPTICKVRCTQGHCTNFCERGNITTLYSTNHGRPEPGSGFRVFLCPLLCQNGGVCIQKDRCLCPPTFTGKFCHIPVRSSTNEIRKLPPAAALSSNQQRLTESEYTLPLQNHQSLQSGGSSLVKVRVQHPPEASVKIHQVLRVRGVQEEAEEQQADTGVGTGERAEAPPPRVQAQTVRGDPSYTESSGFKYCFGEVRNGQCSSPLPGLRSQETCCRGAGLAWGITECILCSTLSGSGGSGDRSCPQGFERRNGTQCVDINECSQPGFCVNGDCVNTRGSYSCVCKQGYILDASHGICISQKVISEDKGQCYRLLTSGICSLPILRNITKQICCCSRVGKGWGRSCERCPPFGSADFKEICPAGPGYHYSASTVKLNPRLVNLQGGGASLDSQIIAELQFGGVPTAQPTRGPTRESQNSPSSMPGVLEPDCRKTTRPETHVASPGSGKTHSCIAAENLSRSQPQTTKMGNAMPPTMNALFFGSGWGHTPPLSSLWASLCVKGPFTGSNTGKNRPLDALQEVLDFRLGTQRDVRAHIGGGFTSDERLWSKWKDSAPLQLSFLRRRCQTNWSLCLAFQRPSCCRIKACLSWSATLNRSCVSGDASCSDICRQMVHILKRFLMGSHKCVCIYIYNILYIYSTSIILTSPDNNCSKTSAFHSCQEKEALCQGVAELSESGRTCCADSGFPLETVKAEHSQQDLIKYTCPPATSCCPPALCALQICAIQNTALLDALCFLFWSILACSFSDVNECENPLICPGQECVNSAGSFQCIPCRQGYRLQNGRCTGTNSSAESAHCFRVCFNTRTVYRKYECLGYATFSMRKQNRSVLSRIRCAQEHFAKTKSNRMGNAAGEESTICRDVDECARPGLCQDGRCTNTEGSFECQCLTGFTTNPERTACLDVDECAESRGAVCRNQRCENTIGSFHCITICEPGYRVTASGDCVDINECANNTICGEHAFCQNLMGSYQCMCDPGYETAEDGRRCMDVNECESMPGVCGAARCENVEGTFLCNCRNEQDEYDPQTRQCVSRPAAGTRAATSTAARRREGSVFLASEPRVIPINAGGALVPDSRPQRSDAQECYYNTGDTRMCSTLSRNTTRQECCCTIGEGWGLGCSFTPCPAPGTEEFQALCPRGQGYVTTGLGSFSYQDVDECKIFHPEICKNGVCSNNIPGFNCYCFSGYYYDSTLLECIDNNECDNEEACKDGQCINTEGSYYCTCQAPLVLDDTQMSCINTTSEDLDENLAYCWQELTLDLVCQRPLPERQVTFTECCCLYGEAWGLKCALCPGRDTEAYETMCNTLRPPAYGPSFGGRYRPMLGGDYGAPYGPNIFAEPPPRPGGPDFLIPGYEDYSPLADRGTSSSSADGLPAYTSPNRRYEIGEYEPQYVPPEPDPESRYGIPNPLSEPAYELLPRQGVGSLPAAPPFDQGEPRPPEPWLRYRPREGPPFPERGAAGGTRRELYDSRYEPHEGFQAEECGILHGCDNGRCIRVSEGYTCDCYDGYQLDMTNMACIGMSAVPSSPLNPCCPPAEKPAKNSQ</sequence>
<evidence type="ECO:0000256" key="18">
    <source>
        <dbReference type="ARBA" id="ARBA00075443"/>
    </source>
</evidence>
<reference evidence="23" key="3">
    <citation type="submission" date="2025-09" db="UniProtKB">
        <authorList>
            <consortium name="Ensembl"/>
        </authorList>
    </citation>
    <scope>IDENTIFICATION</scope>
</reference>
<evidence type="ECO:0000259" key="21">
    <source>
        <dbReference type="PROSITE" id="PS50026"/>
    </source>
</evidence>
<evidence type="ECO:0000256" key="20">
    <source>
        <dbReference type="SAM" id="MobiDB-lite"/>
    </source>
</evidence>
<reference evidence="23" key="2">
    <citation type="submission" date="2025-08" db="UniProtKB">
        <authorList>
            <consortium name="Ensembl"/>
        </authorList>
    </citation>
    <scope>IDENTIFICATION</scope>
</reference>
<dbReference type="FunFam" id="2.10.25.10:FF:000017">
    <property type="entry name" value="latent-transforming growth factor beta-binding protein 4 isoform X1"/>
    <property type="match status" value="1"/>
</dbReference>
<feature type="region of interest" description="Disordered" evidence="20">
    <location>
        <begin position="410"/>
        <end position="457"/>
    </location>
</feature>
<dbReference type="EMBL" id="AHAT01023699">
    <property type="status" value="NOT_ANNOTATED_CDS"/>
    <property type="molecule type" value="Genomic_DNA"/>
</dbReference>
<proteinExistence type="inferred from homology"/>
<keyword evidence="4 19" id="KW-0245">EGF-like domain</keyword>
<feature type="domain" description="TB" evidence="22">
    <location>
        <begin position="316"/>
        <end position="368"/>
    </location>
</feature>
<dbReference type="GeneTree" id="ENSGT00940000158234"/>
<dbReference type="EMBL" id="AHAT01023702">
    <property type="status" value="NOT_ANNOTATED_CDS"/>
    <property type="molecule type" value="Genomic_DNA"/>
</dbReference>
<evidence type="ECO:0000313" key="23">
    <source>
        <dbReference type="Ensembl" id="ENSLOCP00000017907.1"/>
    </source>
</evidence>
<evidence type="ECO:0000256" key="1">
    <source>
        <dbReference type="ARBA" id="ARBA00004498"/>
    </source>
</evidence>
<dbReference type="PROSITE" id="PS00022">
    <property type="entry name" value="EGF_1"/>
    <property type="match status" value="1"/>
</dbReference>
<feature type="domain" description="EGF-like" evidence="21">
    <location>
        <begin position="266"/>
        <end position="302"/>
    </location>
</feature>
<dbReference type="FunFam" id="3.90.290.10:FF:000001">
    <property type="entry name" value="Latent-transforming growth factor beta-binding protein 3 isoform 1"/>
    <property type="match status" value="1"/>
</dbReference>
<comment type="function">
    <text evidence="12">May play an integral structural role in elastic-fiber architectural organization and/or assembly.</text>
</comment>
<evidence type="ECO:0000256" key="3">
    <source>
        <dbReference type="ARBA" id="ARBA00022530"/>
    </source>
</evidence>
<keyword evidence="9" id="KW-0325">Glycoprotein</keyword>
<dbReference type="GO" id="GO:0008201">
    <property type="term" value="F:heparin binding"/>
    <property type="evidence" value="ECO:0007669"/>
    <property type="project" value="UniProtKB-KW"/>
</dbReference>
<comment type="subunit">
    <text evidence="15">Interacts with TGFB1; associates via disulfide bonds with the Latency-associated peptide chain (LAP) regulatory chain of TGFB1, leading to regulate activation of TGF-beta-1. LTBP1 does not bind directly to TGF-beta-1, the active chain of TGFB1. Interacts (via C-terminal domain) with FBN1 (via N-terminal domain). Interacts with FBN2. Interacts with ADAMTSL2. Interacts with EFEMP2.</text>
</comment>
<evidence type="ECO:0000256" key="6">
    <source>
        <dbReference type="ARBA" id="ARBA00022729"/>
    </source>
</evidence>
<evidence type="ECO:0000256" key="15">
    <source>
        <dbReference type="ARBA" id="ARBA00062844"/>
    </source>
</evidence>
<dbReference type="EMBL" id="AHAT01023700">
    <property type="status" value="NOT_ANNOTATED_CDS"/>
    <property type="molecule type" value="Genomic_DNA"/>
</dbReference>
<dbReference type="STRING" id="7918.ENSLOCP00000017907"/>
<feature type="disulfide bond" evidence="19">
    <location>
        <begin position="72"/>
        <end position="81"/>
    </location>
</feature>
<feature type="domain" description="TB" evidence="22">
    <location>
        <begin position="1086"/>
        <end position="1139"/>
    </location>
</feature>
<keyword evidence="24" id="KW-1185">Reference proteome</keyword>
<feature type="compositionally biased region" description="Polar residues" evidence="20">
    <location>
        <begin position="413"/>
        <end position="429"/>
    </location>
</feature>
<dbReference type="PANTHER" id="PTHR24034">
    <property type="entry name" value="EGF-LIKE DOMAIN-CONTAINING PROTEIN"/>
    <property type="match status" value="1"/>
</dbReference>
<keyword evidence="8 19" id="KW-1015">Disulfide bond</keyword>
<evidence type="ECO:0000256" key="17">
    <source>
        <dbReference type="ARBA" id="ARBA00072997"/>
    </source>
</evidence>
<dbReference type="OMA" id="NHAGICE"/>
<dbReference type="Pfam" id="PF00683">
    <property type="entry name" value="TB"/>
    <property type="match status" value="3"/>
</dbReference>
<evidence type="ECO:0000256" key="14">
    <source>
        <dbReference type="ARBA" id="ARBA00062144"/>
    </source>
</evidence>
<dbReference type="InParanoid" id="W5NB98"/>